<protein>
    <submittedName>
        <fullName evidence="1">Uncharacterized protein</fullName>
    </submittedName>
</protein>
<evidence type="ECO:0000313" key="2">
    <source>
        <dbReference type="Proteomes" id="UP001234989"/>
    </source>
</evidence>
<dbReference type="EMBL" id="CP133617">
    <property type="protein sequence ID" value="WMV33135.1"/>
    <property type="molecule type" value="Genomic_DNA"/>
</dbReference>
<keyword evidence="2" id="KW-1185">Reference proteome</keyword>
<gene>
    <name evidence="1" type="ORF">MTR67_026520</name>
</gene>
<reference evidence="1" key="1">
    <citation type="submission" date="2023-08" db="EMBL/GenBank/DDBJ databases">
        <title>A de novo genome assembly of Solanum verrucosum Schlechtendal, a Mexican diploid species geographically isolated from the other diploid A-genome species in potato relatives.</title>
        <authorList>
            <person name="Hosaka K."/>
        </authorList>
    </citation>
    <scope>NUCLEOTIDE SEQUENCE</scope>
    <source>
        <tissue evidence="1">Young leaves</tissue>
    </source>
</reference>
<dbReference type="AlphaFoldDB" id="A0AAF0R5P0"/>
<proteinExistence type="predicted"/>
<sequence length="74" mass="8350">MNVVVIPTHVAVVLKCQKNPLRALEIFNSVKRNMGLATICLHTNELLKNLVIMESSRRWKVSLKKPGRILIIGC</sequence>
<organism evidence="1 2">
    <name type="scientific">Solanum verrucosum</name>
    <dbReference type="NCBI Taxonomy" id="315347"/>
    <lineage>
        <taxon>Eukaryota</taxon>
        <taxon>Viridiplantae</taxon>
        <taxon>Streptophyta</taxon>
        <taxon>Embryophyta</taxon>
        <taxon>Tracheophyta</taxon>
        <taxon>Spermatophyta</taxon>
        <taxon>Magnoliopsida</taxon>
        <taxon>eudicotyledons</taxon>
        <taxon>Gunneridae</taxon>
        <taxon>Pentapetalae</taxon>
        <taxon>asterids</taxon>
        <taxon>lamiids</taxon>
        <taxon>Solanales</taxon>
        <taxon>Solanaceae</taxon>
        <taxon>Solanoideae</taxon>
        <taxon>Solaneae</taxon>
        <taxon>Solanum</taxon>
    </lineage>
</organism>
<evidence type="ECO:0000313" key="1">
    <source>
        <dbReference type="EMBL" id="WMV33135.1"/>
    </source>
</evidence>
<name>A0AAF0R5P0_SOLVR</name>
<dbReference type="Proteomes" id="UP001234989">
    <property type="component" value="Chromosome 6"/>
</dbReference>
<accession>A0AAF0R5P0</accession>